<dbReference type="AlphaFoldDB" id="A0AAV7FM68"/>
<keyword evidence="4" id="KW-0029">Amino-acid transport</keyword>
<reference evidence="9 10" key="1">
    <citation type="journal article" date="2021" name="Hortic Res">
        <title>Chromosome-scale assembly of the Dendrobium chrysotoxum genome enhances the understanding of orchid evolution.</title>
        <authorList>
            <person name="Zhang Y."/>
            <person name="Zhang G.Q."/>
            <person name="Zhang D."/>
            <person name="Liu X.D."/>
            <person name="Xu X.Y."/>
            <person name="Sun W.H."/>
            <person name="Yu X."/>
            <person name="Zhu X."/>
            <person name="Wang Z.W."/>
            <person name="Zhao X."/>
            <person name="Zhong W.Y."/>
            <person name="Chen H."/>
            <person name="Yin W.L."/>
            <person name="Huang T."/>
            <person name="Niu S.C."/>
            <person name="Liu Z.J."/>
        </authorList>
    </citation>
    <scope>NUCLEOTIDE SEQUENCE [LARGE SCALE GENOMIC DNA]</scope>
    <source>
        <strain evidence="9">Lindl</strain>
    </source>
</reference>
<gene>
    <name evidence="9" type="ORF">IEQ34_026310</name>
</gene>
<dbReference type="GO" id="GO:0016020">
    <property type="term" value="C:membrane"/>
    <property type="evidence" value="ECO:0007669"/>
    <property type="project" value="UniProtKB-SubCell"/>
</dbReference>
<evidence type="ECO:0000256" key="2">
    <source>
        <dbReference type="ARBA" id="ARBA00022448"/>
    </source>
</evidence>
<feature type="transmembrane region" description="Helical" evidence="7">
    <location>
        <begin position="211"/>
        <end position="231"/>
    </location>
</feature>
<dbReference type="Pfam" id="PF01490">
    <property type="entry name" value="Aa_trans"/>
    <property type="match status" value="1"/>
</dbReference>
<dbReference type="Proteomes" id="UP000775213">
    <property type="component" value="Unassembled WGS sequence"/>
</dbReference>
<evidence type="ECO:0000256" key="7">
    <source>
        <dbReference type="SAM" id="Phobius"/>
    </source>
</evidence>
<feature type="transmembrane region" description="Helical" evidence="7">
    <location>
        <begin position="53"/>
        <end position="71"/>
    </location>
</feature>
<feature type="transmembrane region" description="Helical" evidence="7">
    <location>
        <begin position="338"/>
        <end position="360"/>
    </location>
</feature>
<feature type="transmembrane region" description="Helical" evidence="7">
    <location>
        <begin position="251"/>
        <end position="272"/>
    </location>
</feature>
<evidence type="ECO:0000256" key="1">
    <source>
        <dbReference type="ARBA" id="ARBA00004370"/>
    </source>
</evidence>
<keyword evidence="10" id="KW-1185">Reference proteome</keyword>
<feature type="transmembrane region" description="Helical" evidence="7">
    <location>
        <begin position="180"/>
        <end position="199"/>
    </location>
</feature>
<dbReference type="PANTHER" id="PTHR48017">
    <property type="entry name" value="OS05G0424000 PROTEIN-RELATED"/>
    <property type="match status" value="1"/>
</dbReference>
<feature type="transmembrane region" description="Helical" evidence="7">
    <location>
        <begin position="125"/>
        <end position="146"/>
    </location>
</feature>
<accession>A0AAV7FM68</accession>
<comment type="subcellular location">
    <subcellularLocation>
        <location evidence="1">Membrane</location>
    </subcellularLocation>
</comment>
<keyword evidence="6 7" id="KW-0472">Membrane</keyword>
<dbReference type="InterPro" id="IPR013057">
    <property type="entry name" value="AA_transpt_TM"/>
</dbReference>
<sequence>MALFVGCYRIIADFRQDLAGISAHAYQTQRQEEINRLDNEDGRIRRTGTMWTASAHIITAAIGFSVLSLVWDIAQLGWIGGPIVVILLSMVILYTSFLLVNCCGTGDAITGRRNYTYSDAIHSNLAAVMSFIYSFIGLALSIIQVVGNGRFKGSLTGISIGSITQTQKIWRILRSFKDIAFAYSHPIILVEIQATINALPLSEAKVMKKATFFSVAVITFFYIVCGCMGYAAFGDSMPGNLLAGFGFYNPYWLLDIANAAIVIHLIGAYQVFCHQLFAFIEKWVNGAWPNSTFISTEIRIPLSSTMSLKLSLFRLVWRSAFVVATTVISLFLPYSSEVIALPGALGIWLFTVNLPIEMYIAKKKVPKWSLRWACLQMLCLACRVISLASFVGSIAHVVSDLKVYRSFKSESGS</sequence>
<protein>
    <recommendedName>
        <fullName evidence="8">Amino acid transporter transmembrane domain-containing protein</fullName>
    </recommendedName>
</protein>
<evidence type="ECO:0000256" key="3">
    <source>
        <dbReference type="ARBA" id="ARBA00022692"/>
    </source>
</evidence>
<evidence type="ECO:0000313" key="9">
    <source>
        <dbReference type="EMBL" id="KAH0437047.1"/>
    </source>
</evidence>
<proteinExistence type="predicted"/>
<feature type="domain" description="Amino acid transporter transmembrane" evidence="8">
    <location>
        <begin position="122"/>
        <end position="398"/>
    </location>
</feature>
<evidence type="ECO:0000259" key="8">
    <source>
        <dbReference type="Pfam" id="PF01490"/>
    </source>
</evidence>
<keyword evidence="3 7" id="KW-0812">Transmembrane</keyword>
<keyword evidence="5 7" id="KW-1133">Transmembrane helix</keyword>
<organism evidence="9 10">
    <name type="scientific">Dendrobium chrysotoxum</name>
    <name type="common">Orchid</name>
    <dbReference type="NCBI Taxonomy" id="161865"/>
    <lineage>
        <taxon>Eukaryota</taxon>
        <taxon>Viridiplantae</taxon>
        <taxon>Streptophyta</taxon>
        <taxon>Embryophyta</taxon>
        <taxon>Tracheophyta</taxon>
        <taxon>Spermatophyta</taxon>
        <taxon>Magnoliopsida</taxon>
        <taxon>Liliopsida</taxon>
        <taxon>Asparagales</taxon>
        <taxon>Orchidaceae</taxon>
        <taxon>Epidendroideae</taxon>
        <taxon>Malaxideae</taxon>
        <taxon>Dendrobiinae</taxon>
        <taxon>Dendrobium</taxon>
    </lineage>
</organism>
<keyword evidence="2" id="KW-0813">Transport</keyword>
<dbReference type="EMBL" id="JAGFBR010000741">
    <property type="protein sequence ID" value="KAH0437047.1"/>
    <property type="molecule type" value="Genomic_DNA"/>
</dbReference>
<name>A0AAV7FM68_DENCH</name>
<evidence type="ECO:0000256" key="6">
    <source>
        <dbReference type="ARBA" id="ARBA00023136"/>
    </source>
</evidence>
<feature type="transmembrane region" description="Helical" evidence="7">
    <location>
        <begin position="372"/>
        <end position="398"/>
    </location>
</feature>
<evidence type="ECO:0000313" key="10">
    <source>
        <dbReference type="Proteomes" id="UP000775213"/>
    </source>
</evidence>
<feature type="transmembrane region" description="Helical" evidence="7">
    <location>
        <begin position="315"/>
        <end position="332"/>
    </location>
</feature>
<evidence type="ECO:0000256" key="5">
    <source>
        <dbReference type="ARBA" id="ARBA00022989"/>
    </source>
</evidence>
<feature type="transmembrane region" description="Helical" evidence="7">
    <location>
        <begin position="83"/>
        <end position="104"/>
    </location>
</feature>
<comment type="caution">
    <text evidence="9">The sequence shown here is derived from an EMBL/GenBank/DDBJ whole genome shotgun (WGS) entry which is preliminary data.</text>
</comment>
<dbReference type="GO" id="GO:0006865">
    <property type="term" value="P:amino acid transport"/>
    <property type="evidence" value="ECO:0007669"/>
    <property type="project" value="UniProtKB-KW"/>
</dbReference>
<evidence type="ECO:0000256" key="4">
    <source>
        <dbReference type="ARBA" id="ARBA00022970"/>
    </source>
</evidence>